<feature type="chain" id="PRO_5045430430" evidence="1">
    <location>
        <begin position="24"/>
        <end position="223"/>
    </location>
</feature>
<sequence length="223" mass="24148">MARLYVNAVSWLLVSWMLAPVFCTRDLMHVDLALNSTEDVAGMAGIKCCQIKYGILEPNFYSVNDGLLSIRLKMSTLGTSDADVKDKICTQPQGKLSLGYCSNAKYTTGDGNTVFELQDVKTLSDDVCEGDPAIKECDDFEEWKMVLIEHGLQTGRSDAAFPDLAAKDWGTSRYQSGSESLWATRASFVGAGLHAPRGASHGSSGAHGTMRSGIRRALVGRRG</sequence>
<dbReference type="Proteomes" id="UP001189429">
    <property type="component" value="Unassembled WGS sequence"/>
</dbReference>
<evidence type="ECO:0000256" key="1">
    <source>
        <dbReference type="SAM" id="SignalP"/>
    </source>
</evidence>
<keyword evidence="3" id="KW-1185">Reference proteome</keyword>
<dbReference type="EMBL" id="CAUYUJ010016339">
    <property type="protein sequence ID" value="CAK0864186.1"/>
    <property type="molecule type" value="Genomic_DNA"/>
</dbReference>
<accession>A0ABN9UVT5</accession>
<evidence type="ECO:0000313" key="2">
    <source>
        <dbReference type="EMBL" id="CAK0864186.1"/>
    </source>
</evidence>
<feature type="signal peptide" evidence="1">
    <location>
        <begin position="1"/>
        <end position="23"/>
    </location>
</feature>
<evidence type="ECO:0000313" key="3">
    <source>
        <dbReference type="Proteomes" id="UP001189429"/>
    </source>
</evidence>
<proteinExistence type="predicted"/>
<organism evidence="2 3">
    <name type="scientific">Prorocentrum cordatum</name>
    <dbReference type="NCBI Taxonomy" id="2364126"/>
    <lineage>
        <taxon>Eukaryota</taxon>
        <taxon>Sar</taxon>
        <taxon>Alveolata</taxon>
        <taxon>Dinophyceae</taxon>
        <taxon>Prorocentrales</taxon>
        <taxon>Prorocentraceae</taxon>
        <taxon>Prorocentrum</taxon>
    </lineage>
</organism>
<protein>
    <submittedName>
        <fullName evidence="2">Uncharacterized protein</fullName>
    </submittedName>
</protein>
<keyword evidence="1" id="KW-0732">Signal</keyword>
<reference evidence="2" key="1">
    <citation type="submission" date="2023-10" db="EMBL/GenBank/DDBJ databases">
        <authorList>
            <person name="Chen Y."/>
            <person name="Shah S."/>
            <person name="Dougan E. K."/>
            <person name="Thang M."/>
            <person name="Chan C."/>
        </authorList>
    </citation>
    <scope>NUCLEOTIDE SEQUENCE [LARGE SCALE GENOMIC DNA]</scope>
</reference>
<comment type="caution">
    <text evidence="2">The sequence shown here is derived from an EMBL/GenBank/DDBJ whole genome shotgun (WGS) entry which is preliminary data.</text>
</comment>
<gene>
    <name evidence="2" type="ORF">PCOR1329_LOCUS52139</name>
</gene>
<name>A0ABN9UVT5_9DINO</name>